<evidence type="ECO:0000256" key="4">
    <source>
        <dbReference type="ARBA" id="ARBA00022729"/>
    </source>
</evidence>
<evidence type="ECO:0000256" key="1">
    <source>
        <dbReference type="ARBA" id="ARBA00004196"/>
    </source>
</evidence>
<dbReference type="PANTHER" id="PTHR30290:SF10">
    <property type="entry name" value="PERIPLASMIC OLIGOPEPTIDE-BINDING PROTEIN-RELATED"/>
    <property type="match status" value="1"/>
</dbReference>
<keyword evidence="4" id="KW-0732">Signal</keyword>
<reference evidence="6 7" key="1">
    <citation type="submission" date="2023-07" db="EMBL/GenBank/DDBJ databases">
        <authorList>
            <person name="Girao M."/>
            <person name="Carvalho M.F."/>
        </authorList>
    </citation>
    <scope>NUCLEOTIDE SEQUENCE [LARGE SCALE GENOMIC DNA]</scope>
    <source>
        <strain evidence="6 7">YIM65754</strain>
    </source>
</reference>
<protein>
    <submittedName>
        <fullName evidence="6">ABC transporter substrate-binding protein</fullName>
    </submittedName>
</protein>
<proteinExistence type="inferred from homology"/>
<dbReference type="Proteomes" id="UP001336020">
    <property type="component" value="Unassembled WGS sequence"/>
</dbReference>
<evidence type="ECO:0000256" key="3">
    <source>
        <dbReference type="ARBA" id="ARBA00022448"/>
    </source>
</evidence>
<dbReference type="InterPro" id="IPR000914">
    <property type="entry name" value="SBP_5_dom"/>
</dbReference>
<evidence type="ECO:0000313" key="6">
    <source>
        <dbReference type="EMBL" id="MEE2059224.1"/>
    </source>
</evidence>
<comment type="subcellular location">
    <subcellularLocation>
        <location evidence="1">Cell envelope</location>
    </subcellularLocation>
</comment>
<organism evidence="6 7">
    <name type="scientific">Rhodococcus artemisiae</name>
    <dbReference type="NCBI Taxonomy" id="714159"/>
    <lineage>
        <taxon>Bacteria</taxon>
        <taxon>Bacillati</taxon>
        <taxon>Actinomycetota</taxon>
        <taxon>Actinomycetes</taxon>
        <taxon>Mycobacteriales</taxon>
        <taxon>Nocardiaceae</taxon>
        <taxon>Rhodococcus</taxon>
    </lineage>
</organism>
<feature type="domain" description="Solute-binding protein family 5" evidence="5">
    <location>
        <begin position="6"/>
        <end position="325"/>
    </location>
</feature>
<dbReference type="Gene3D" id="3.40.190.10">
    <property type="entry name" value="Periplasmic binding protein-like II"/>
    <property type="match status" value="1"/>
</dbReference>
<keyword evidence="3" id="KW-0813">Transport</keyword>
<sequence>MVDGAEVAPLLAESWEPSPDGRETTFRLRTDATFHDGSPVDSDAVVASLNRARDEHQARVARAFTMIESVEKVDAHTVVVRTNRPAADLPAILSTTEAAVMNPKFFGPDSTLSIENAGSGAYQFDQIRLGDRVTYKRYDGYWDPEAQKAASVEVIGLTDDNARLNAFRGGQVDAILAKAGQVDDLEAITRQPNYLMHTFDVTQFYAIQLDLGTPGFEDPRIRQALNYAIDRENIDVALTNGLCGPTSQPISAGLQGSDPGSADRYSYDPDRARELLDEAGVPDGLSLDVISVTGISPQQEMAIAVQSQLADVGVTMNIKPVIQSDAQREFAGGGVGLLHTRLTYPTPVQTLLNNYMTPLRYPTPPSQEFREAVEQALDPNLDAEARDKLVSAASATASEDAYDVFICALPTLVAYQDSVVGLDTAGQADFIGVVDLRYVGKTGA</sequence>
<evidence type="ECO:0000313" key="7">
    <source>
        <dbReference type="Proteomes" id="UP001336020"/>
    </source>
</evidence>
<keyword evidence="7" id="KW-1185">Reference proteome</keyword>
<name>A0ABU7LCH4_9NOCA</name>
<dbReference type="EMBL" id="JAUTXY010000007">
    <property type="protein sequence ID" value="MEE2059224.1"/>
    <property type="molecule type" value="Genomic_DNA"/>
</dbReference>
<evidence type="ECO:0000256" key="2">
    <source>
        <dbReference type="ARBA" id="ARBA00005695"/>
    </source>
</evidence>
<dbReference type="Gene3D" id="3.10.105.10">
    <property type="entry name" value="Dipeptide-binding Protein, Domain 3"/>
    <property type="match status" value="1"/>
</dbReference>
<dbReference type="InterPro" id="IPR039424">
    <property type="entry name" value="SBP_5"/>
</dbReference>
<comment type="caution">
    <text evidence="6">The sequence shown here is derived from an EMBL/GenBank/DDBJ whole genome shotgun (WGS) entry which is preliminary data.</text>
</comment>
<accession>A0ABU7LCH4</accession>
<evidence type="ECO:0000259" key="5">
    <source>
        <dbReference type="Pfam" id="PF00496"/>
    </source>
</evidence>
<dbReference type="SUPFAM" id="SSF53850">
    <property type="entry name" value="Periplasmic binding protein-like II"/>
    <property type="match status" value="1"/>
</dbReference>
<dbReference type="PANTHER" id="PTHR30290">
    <property type="entry name" value="PERIPLASMIC BINDING COMPONENT OF ABC TRANSPORTER"/>
    <property type="match status" value="1"/>
</dbReference>
<comment type="similarity">
    <text evidence="2">Belongs to the bacterial solute-binding protein 5 family.</text>
</comment>
<dbReference type="Gene3D" id="3.90.76.10">
    <property type="entry name" value="Dipeptide-binding Protein, Domain 1"/>
    <property type="match status" value="1"/>
</dbReference>
<gene>
    <name evidence="6" type="ORF">Q7514_17025</name>
</gene>
<dbReference type="Pfam" id="PF00496">
    <property type="entry name" value="SBP_bac_5"/>
    <property type="match status" value="1"/>
</dbReference>